<evidence type="ECO:0000313" key="1">
    <source>
        <dbReference type="EMBL" id="JAD64100.1"/>
    </source>
</evidence>
<dbReference type="EMBL" id="GBRH01233795">
    <property type="protein sequence ID" value="JAD64100.1"/>
    <property type="molecule type" value="Transcribed_RNA"/>
</dbReference>
<name>A0A0A9BSI7_ARUDO</name>
<reference evidence="1" key="1">
    <citation type="submission" date="2014-09" db="EMBL/GenBank/DDBJ databases">
        <authorList>
            <person name="Magalhaes I.L.F."/>
            <person name="Oliveira U."/>
            <person name="Santos F.R."/>
            <person name="Vidigal T.H.D.A."/>
            <person name="Brescovit A.D."/>
            <person name="Santos A.J."/>
        </authorList>
    </citation>
    <scope>NUCLEOTIDE SEQUENCE</scope>
    <source>
        <tissue evidence="1">Shoot tissue taken approximately 20 cm above the soil surface</tissue>
    </source>
</reference>
<reference evidence="1" key="2">
    <citation type="journal article" date="2015" name="Data Brief">
        <title>Shoot transcriptome of the giant reed, Arundo donax.</title>
        <authorList>
            <person name="Barrero R.A."/>
            <person name="Guerrero F.D."/>
            <person name="Moolhuijzen P."/>
            <person name="Goolsby J.A."/>
            <person name="Tidwell J."/>
            <person name="Bellgard S.E."/>
            <person name="Bellgard M.I."/>
        </authorList>
    </citation>
    <scope>NUCLEOTIDE SEQUENCE</scope>
    <source>
        <tissue evidence="1">Shoot tissue taken approximately 20 cm above the soil surface</tissue>
    </source>
</reference>
<organism evidence="1">
    <name type="scientific">Arundo donax</name>
    <name type="common">Giant reed</name>
    <name type="synonym">Donax arundinaceus</name>
    <dbReference type="NCBI Taxonomy" id="35708"/>
    <lineage>
        <taxon>Eukaryota</taxon>
        <taxon>Viridiplantae</taxon>
        <taxon>Streptophyta</taxon>
        <taxon>Embryophyta</taxon>
        <taxon>Tracheophyta</taxon>
        <taxon>Spermatophyta</taxon>
        <taxon>Magnoliopsida</taxon>
        <taxon>Liliopsida</taxon>
        <taxon>Poales</taxon>
        <taxon>Poaceae</taxon>
        <taxon>PACMAD clade</taxon>
        <taxon>Arundinoideae</taxon>
        <taxon>Arundineae</taxon>
        <taxon>Arundo</taxon>
    </lineage>
</organism>
<sequence length="46" mass="5407">MFDTPEYRIQIKHRPNSWESKGSTCKHRSKLVRHTACGQRILEPPS</sequence>
<accession>A0A0A9BSI7</accession>
<protein>
    <submittedName>
        <fullName evidence="1">Uncharacterized protein</fullName>
    </submittedName>
</protein>
<proteinExistence type="predicted"/>
<dbReference type="AlphaFoldDB" id="A0A0A9BSI7"/>